<dbReference type="Gene3D" id="2.30.42.10">
    <property type="match status" value="1"/>
</dbReference>
<keyword evidence="8 12" id="KW-1133">Transmembrane helix</keyword>
<organism evidence="14 15">
    <name type="scientific">Acidithrix ferrooxidans</name>
    <dbReference type="NCBI Taxonomy" id="1280514"/>
    <lineage>
        <taxon>Bacteria</taxon>
        <taxon>Bacillati</taxon>
        <taxon>Actinomycetota</taxon>
        <taxon>Acidimicrobiia</taxon>
        <taxon>Acidimicrobiales</taxon>
        <taxon>Acidimicrobiaceae</taxon>
        <taxon>Acidithrix</taxon>
    </lineage>
</organism>
<dbReference type="SUPFAM" id="SSF50156">
    <property type="entry name" value="PDZ domain-like"/>
    <property type="match status" value="1"/>
</dbReference>
<dbReference type="PANTHER" id="PTHR42837:SF2">
    <property type="entry name" value="MEMBRANE METALLOPROTEASE ARASP2, CHLOROPLASTIC-RELATED"/>
    <property type="match status" value="1"/>
</dbReference>
<evidence type="ECO:0000256" key="8">
    <source>
        <dbReference type="ARBA" id="ARBA00022989"/>
    </source>
</evidence>
<keyword evidence="9 14" id="KW-0482">Metalloprotease</keyword>
<dbReference type="Pfam" id="PF17820">
    <property type="entry name" value="PDZ_6"/>
    <property type="match status" value="1"/>
</dbReference>
<dbReference type="AlphaFoldDB" id="A0A0D8HLV2"/>
<dbReference type="EMBL" id="JXYS01000001">
    <property type="protein sequence ID" value="KJF18975.1"/>
    <property type="molecule type" value="Genomic_DNA"/>
</dbReference>
<feature type="transmembrane region" description="Helical" evidence="12">
    <location>
        <begin position="358"/>
        <end position="380"/>
    </location>
</feature>
<evidence type="ECO:0000256" key="6">
    <source>
        <dbReference type="ARBA" id="ARBA00022801"/>
    </source>
</evidence>
<keyword evidence="15" id="KW-1185">Reference proteome</keyword>
<feature type="transmembrane region" description="Helical" evidence="12">
    <location>
        <begin position="153"/>
        <end position="178"/>
    </location>
</feature>
<dbReference type="PANTHER" id="PTHR42837">
    <property type="entry name" value="REGULATOR OF SIGMA-E PROTEASE RSEP"/>
    <property type="match status" value="1"/>
</dbReference>
<protein>
    <submittedName>
        <fullName evidence="14">Zinc metalloprotease Rip1</fullName>
        <ecNumber evidence="14">3.4.24.-</ecNumber>
    </submittedName>
</protein>
<dbReference type="Pfam" id="PF02163">
    <property type="entry name" value="Peptidase_M50"/>
    <property type="match status" value="1"/>
</dbReference>
<comment type="cofactor">
    <cofactor evidence="1">
        <name>Zn(2+)</name>
        <dbReference type="ChEBI" id="CHEBI:29105"/>
    </cofactor>
</comment>
<dbReference type="SMART" id="SM00228">
    <property type="entry name" value="PDZ"/>
    <property type="match status" value="1"/>
</dbReference>
<evidence type="ECO:0000256" key="3">
    <source>
        <dbReference type="ARBA" id="ARBA00007931"/>
    </source>
</evidence>
<evidence type="ECO:0000256" key="10">
    <source>
        <dbReference type="ARBA" id="ARBA00023136"/>
    </source>
</evidence>
<gene>
    <name evidence="14" type="primary">rip1</name>
    <name evidence="14" type="ORF">AXFE_00120</name>
</gene>
<keyword evidence="5 12" id="KW-0812">Transmembrane</keyword>
<evidence type="ECO:0000256" key="5">
    <source>
        <dbReference type="ARBA" id="ARBA00022692"/>
    </source>
</evidence>
<dbReference type="InterPro" id="IPR001478">
    <property type="entry name" value="PDZ"/>
</dbReference>
<dbReference type="GO" id="GO:0004222">
    <property type="term" value="F:metalloendopeptidase activity"/>
    <property type="evidence" value="ECO:0007669"/>
    <property type="project" value="InterPro"/>
</dbReference>
<dbReference type="RefSeq" id="WP_052603859.1">
    <property type="nucleotide sequence ID" value="NZ_JXYS01000001.1"/>
</dbReference>
<sequence length="445" mass="47195">MESDKLEITEDISDGPRNSNESDDLLGEDLVASRGQLWRNLARTALILTAVVLVALYLNFAKTLIVVVALIAMIMIHELGHFATAKWSGMKVTEYFLGFGPKIWSIKRGETEYGVKAIPAGGYVKIVGMSNLEQVDPADEARAYRNATYPRRLAVSAAGSFMHFVMAYLILVVLFLFVGVPNAAQAKVDAVSTFSSGGSPAASAGIRPGDIITGVNGHNLVSANDLVTAIQNSPNHSLTLEILRNGHTISIKVTPVKAGTVEKGLSPAAANNGLIGVRLSEPTQTSSFFSSFIKPFGVVSSYSAATVGALVSHFSPNGISKYVNALQHPASTVSGSGASIRFESPVGIVRLASQAANVGLGAVLTLLFSINIFVGIFNLAPLLPLDGGHVVIATYEAIRSRKGRKYHADMMKMVPLTYAVLFVIVLLGVTALYLDITHPIANPFG</sequence>
<evidence type="ECO:0000256" key="9">
    <source>
        <dbReference type="ARBA" id="ARBA00023049"/>
    </source>
</evidence>
<keyword evidence="6 14" id="KW-0378">Hydrolase</keyword>
<comment type="caution">
    <text evidence="14">The sequence shown here is derived from an EMBL/GenBank/DDBJ whole genome shotgun (WGS) entry which is preliminary data.</text>
</comment>
<evidence type="ECO:0000313" key="14">
    <source>
        <dbReference type="EMBL" id="KJF18975.1"/>
    </source>
</evidence>
<evidence type="ECO:0000256" key="11">
    <source>
        <dbReference type="SAM" id="MobiDB-lite"/>
    </source>
</evidence>
<dbReference type="InterPro" id="IPR041489">
    <property type="entry name" value="PDZ_6"/>
</dbReference>
<dbReference type="InterPro" id="IPR004387">
    <property type="entry name" value="Pept_M50_Zn"/>
</dbReference>
<dbReference type="CDD" id="cd06163">
    <property type="entry name" value="S2P-M50_PDZ_RseP-like"/>
    <property type="match status" value="1"/>
</dbReference>
<evidence type="ECO:0000256" key="12">
    <source>
        <dbReference type="SAM" id="Phobius"/>
    </source>
</evidence>
<name>A0A0D8HLV2_9ACTN</name>
<dbReference type="CDD" id="cd23081">
    <property type="entry name" value="cpPDZ_EcRseP-like"/>
    <property type="match status" value="1"/>
</dbReference>
<comment type="subcellular location">
    <subcellularLocation>
        <location evidence="2">Membrane</location>
        <topology evidence="2">Multi-pass membrane protein</topology>
    </subcellularLocation>
</comment>
<evidence type="ECO:0000256" key="7">
    <source>
        <dbReference type="ARBA" id="ARBA00022833"/>
    </source>
</evidence>
<dbReference type="STRING" id="1280514.AXFE_00120"/>
<evidence type="ECO:0000256" key="2">
    <source>
        <dbReference type="ARBA" id="ARBA00004141"/>
    </source>
</evidence>
<evidence type="ECO:0000256" key="4">
    <source>
        <dbReference type="ARBA" id="ARBA00022670"/>
    </source>
</evidence>
<reference evidence="14 15" key="1">
    <citation type="submission" date="2015-01" db="EMBL/GenBank/DDBJ databases">
        <title>Draft genome of the acidophilic iron oxidizer Acidithrix ferrooxidans strain Py-F3.</title>
        <authorList>
            <person name="Poehlein A."/>
            <person name="Eisen S."/>
            <person name="Schloemann M."/>
            <person name="Johnson B.D."/>
            <person name="Daniel R."/>
            <person name="Muehling M."/>
        </authorList>
    </citation>
    <scope>NUCLEOTIDE SEQUENCE [LARGE SCALE GENOMIC DNA]</scope>
    <source>
        <strain evidence="14 15">Py-F3</strain>
    </source>
</reference>
<dbReference type="InterPro" id="IPR036034">
    <property type="entry name" value="PDZ_sf"/>
</dbReference>
<keyword evidence="7" id="KW-0862">Zinc</keyword>
<accession>A0A0D8HLV2</accession>
<feature type="domain" description="PDZ" evidence="13">
    <location>
        <begin position="191"/>
        <end position="235"/>
    </location>
</feature>
<dbReference type="PROSITE" id="PS50106">
    <property type="entry name" value="PDZ"/>
    <property type="match status" value="1"/>
</dbReference>
<proteinExistence type="inferred from homology"/>
<comment type="similarity">
    <text evidence="3">Belongs to the peptidase M50B family.</text>
</comment>
<feature type="region of interest" description="Disordered" evidence="11">
    <location>
        <begin position="1"/>
        <end position="21"/>
    </location>
</feature>
<keyword evidence="10 12" id="KW-0472">Membrane</keyword>
<evidence type="ECO:0000256" key="1">
    <source>
        <dbReference type="ARBA" id="ARBA00001947"/>
    </source>
</evidence>
<dbReference type="GO" id="GO:0006508">
    <property type="term" value="P:proteolysis"/>
    <property type="evidence" value="ECO:0007669"/>
    <property type="project" value="UniProtKB-KW"/>
</dbReference>
<feature type="transmembrane region" description="Helical" evidence="12">
    <location>
        <begin position="413"/>
        <end position="434"/>
    </location>
</feature>
<keyword evidence="4 14" id="KW-0645">Protease</keyword>
<evidence type="ECO:0000313" key="15">
    <source>
        <dbReference type="Proteomes" id="UP000032360"/>
    </source>
</evidence>
<dbReference type="OrthoDB" id="9782003at2"/>
<dbReference type="Proteomes" id="UP000032360">
    <property type="component" value="Unassembled WGS sequence"/>
</dbReference>
<dbReference type="EC" id="3.4.24.-" evidence="14"/>
<dbReference type="GO" id="GO:0016020">
    <property type="term" value="C:membrane"/>
    <property type="evidence" value="ECO:0007669"/>
    <property type="project" value="UniProtKB-SubCell"/>
</dbReference>
<feature type="transmembrane region" description="Helical" evidence="12">
    <location>
        <begin position="41"/>
        <end position="58"/>
    </location>
</feature>
<dbReference type="InterPro" id="IPR008915">
    <property type="entry name" value="Peptidase_M50"/>
</dbReference>
<evidence type="ECO:0000259" key="13">
    <source>
        <dbReference type="PROSITE" id="PS50106"/>
    </source>
</evidence>